<gene>
    <name evidence="1" type="ORF">K441DRAFT_591423</name>
</gene>
<protein>
    <submittedName>
        <fullName evidence="1">Uncharacterized protein</fullName>
    </submittedName>
</protein>
<accession>A0ACC8ENY2</accession>
<organism evidence="1 2">
    <name type="scientific">Cenococcum geophilum 1.58</name>
    <dbReference type="NCBI Taxonomy" id="794803"/>
    <lineage>
        <taxon>Eukaryota</taxon>
        <taxon>Fungi</taxon>
        <taxon>Dikarya</taxon>
        <taxon>Ascomycota</taxon>
        <taxon>Pezizomycotina</taxon>
        <taxon>Dothideomycetes</taxon>
        <taxon>Pleosporomycetidae</taxon>
        <taxon>Gloniales</taxon>
        <taxon>Gloniaceae</taxon>
        <taxon>Cenococcum</taxon>
    </lineage>
</organism>
<proteinExistence type="predicted"/>
<evidence type="ECO:0000313" key="2">
    <source>
        <dbReference type="Proteomes" id="UP000250078"/>
    </source>
</evidence>
<keyword evidence="2" id="KW-1185">Reference proteome</keyword>
<reference evidence="1 2" key="1">
    <citation type="journal article" date="2016" name="Nat. Commun.">
        <title>Ectomycorrhizal ecology is imprinted in the genome of the dominant symbiotic fungus Cenococcum geophilum.</title>
        <authorList>
            <consortium name="DOE Joint Genome Institute"/>
            <person name="Peter M."/>
            <person name="Kohler A."/>
            <person name="Ohm R.A."/>
            <person name="Kuo A."/>
            <person name="Krutzmann J."/>
            <person name="Morin E."/>
            <person name="Arend M."/>
            <person name="Barry K.W."/>
            <person name="Binder M."/>
            <person name="Choi C."/>
            <person name="Clum A."/>
            <person name="Copeland A."/>
            <person name="Grisel N."/>
            <person name="Haridas S."/>
            <person name="Kipfer T."/>
            <person name="LaButti K."/>
            <person name="Lindquist E."/>
            <person name="Lipzen A."/>
            <person name="Maire R."/>
            <person name="Meier B."/>
            <person name="Mihaltcheva S."/>
            <person name="Molinier V."/>
            <person name="Murat C."/>
            <person name="Poggeler S."/>
            <person name="Quandt C.A."/>
            <person name="Sperisen C."/>
            <person name="Tritt A."/>
            <person name="Tisserant E."/>
            <person name="Crous P.W."/>
            <person name="Henrissat B."/>
            <person name="Nehls U."/>
            <person name="Egli S."/>
            <person name="Spatafora J.W."/>
            <person name="Grigoriev I.V."/>
            <person name="Martin F.M."/>
        </authorList>
    </citation>
    <scope>NUCLEOTIDE SEQUENCE [LARGE SCALE GENOMIC DNA]</scope>
    <source>
        <strain evidence="1 2">1.58</strain>
    </source>
</reference>
<evidence type="ECO:0000313" key="1">
    <source>
        <dbReference type="EMBL" id="OCK88026.1"/>
    </source>
</evidence>
<dbReference type="Proteomes" id="UP000250078">
    <property type="component" value="Unassembled WGS sequence"/>
</dbReference>
<dbReference type="EMBL" id="KV748251">
    <property type="protein sequence ID" value="OCK88026.1"/>
    <property type="molecule type" value="Genomic_DNA"/>
</dbReference>
<name>A0ACC8ENY2_9PEZI</name>
<sequence>MATTPPPPARAHTPPTPLHGARYDAYEPYSPRRSSRVAAQRKHYSQQQLTTEDTPPKILRSPRTARASTPTSSRKQTLTRTSSQTFSPPSSPSSPIKHSTAKSPRSGTRRRVSNGHRQQLPASAALDSDSDNIATSASHRLPTFDPRAMLPTPAKTPRKRAIQSQATLSSTARVLFLNRPANIDDAMPSPRKSRKNKKHSAFTLQSFAEEAEDEGSSSKIEIYTDSKERVPDPDQDEDNPFVTSKKNGKARLNGVPELKRRKVDERTARMEEAARNEEGMIYVFRGRKIFRKFNDGPPSTSSDDAHLSEQETRRRAGADVHRPFTRSSIKPRLLFPNENQGRERELAADEADEEALTDIEVPVPSPAGKRNGKADEAITPVKQNFRPATPPSTERVKRGRKKDVNDLLHAASAMDIDERVNPQEEELQTPPLPPTRRKKNSPFDSWQRVKPTSRLATGKGTKREGEALDRQGEGKRSRNGMHAASGSGPADV</sequence>